<feature type="compositionally biased region" description="Low complexity" evidence="1">
    <location>
        <begin position="273"/>
        <end position="298"/>
    </location>
</feature>
<feature type="compositionally biased region" description="Basic residues" evidence="1">
    <location>
        <begin position="678"/>
        <end position="690"/>
    </location>
</feature>
<sequence length="712" mass="78753">MSLSEACDAIAGINDSTTHAEVITIAKQCEPHLGNASEVLDALENTLSTSTGTQRLMLWFLVDRLAKQHTLFCDALRPKLTHLCTHYGHARTSAEWPDFITLLKSSLSVTFGQTIVSLILLQLGEDAKSTSAARGGGSNHASAQRNKRGSTALTVHSKALRTAGAFMTKAVAVERSAENKHALQVKTMDSQMAMNVASSYAPARPVEIVVPEMKPDADAPRGFMQALPVGYAENYQEKRRKRLREMMERSRDEQDRKQEQEMLRRVRQDAAGEIRGAAGAATSSSSGNANSVDGASNSYPDYSDIQMPLEFPRDEFGVKRGNFPMGVRFIRDAIAACGGAVELDVLTNRISTLANREAVAEFGNVREFLLIHSPTFNVVNEGGQWVVRLVADKSTDEATWKSLQCPACSKVVRGRNFARHLNCRQCITAQIALGLQDDAEGRGPIAELAYAAKRILVKRESCDDGDIDVMADCLQRAAEIRRFRLGSTRQFAPITKAMRVVRDVWLAKKGVEEMADAEVTPADMSVGNLFRIFGENIHRLPIAWIEMGDVIDMCCRFTDQVKPPFNPPPRPADPRISLQNEYPGFLLCESEVDDEDAPSDNEDEFSDDEAPAFTFAPPVDVAESLFTAGFERDTKRLQHRMRTAPPMVLQRVLQTDGSQTQSEMYAEFSRSNRQNSQRGRHNDHRNRRLRGGGGRGGGGAYQGRNFSRNRPQ</sequence>
<feature type="region of interest" description="Disordered" evidence="1">
    <location>
        <begin position="641"/>
        <end position="712"/>
    </location>
</feature>
<proteinExistence type="predicted"/>
<dbReference type="EMBL" id="LJSK01000027">
    <property type="protein sequence ID" value="KPI89278.1"/>
    <property type="molecule type" value="Genomic_DNA"/>
</dbReference>
<dbReference type="AlphaFoldDB" id="A0A0N1I765"/>
<feature type="region of interest" description="Disordered" evidence="1">
    <location>
        <begin position="244"/>
        <end position="299"/>
    </location>
</feature>
<keyword evidence="3" id="KW-1185">Reference proteome</keyword>
<feature type="region of interest" description="Disordered" evidence="1">
    <location>
        <begin position="130"/>
        <end position="151"/>
    </location>
</feature>
<feature type="compositionally biased region" description="Acidic residues" evidence="1">
    <location>
        <begin position="592"/>
        <end position="610"/>
    </location>
</feature>
<protein>
    <recommendedName>
        <fullName evidence="4">CID domain-containing protein</fullName>
    </recommendedName>
</protein>
<feature type="compositionally biased region" description="Basic and acidic residues" evidence="1">
    <location>
        <begin position="244"/>
        <end position="272"/>
    </location>
</feature>
<dbReference type="Proteomes" id="UP000038009">
    <property type="component" value="Unassembled WGS sequence"/>
</dbReference>
<evidence type="ECO:0000256" key="1">
    <source>
        <dbReference type="SAM" id="MobiDB-lite"/>
    </source>
</evidence>
<feature type="compositionally biased region" description="Polar residues" evidence="1">
    <location>
        <begin position="139"/>
        <end position="151"/>
    </location>
</feature>
<reference evidence="2 3" key="1">
    <citation type="journal article" date="2015" name="PLoS Pathog.">
        <title>Leptomonas seymouri: Adaptations to the Dixenous Life Cycle Analyzed by Genome Sequencing, Transcriptome Profiling and Co-infection with Leishmania donovani.</title>
        <authorList>
            <person name="Kraeva N."/>
            <person name="Butenko A."/>
            <person name="Hlavacova J."/>
            <person name="Kostygov A."/>
            <person name="Myskova J."/>
            <person name="Grybchuk D."/>
            <person name="Lestinova T."/>
            <person name="Votypka J."/>
            <person name="Volf P."/>
            <person name="Opperdoes F."/>
            <person name="Flegontov P."/>
            <person name="Lukes J."/>
            <person name="Yurchenko V."/>
        </authorList>
    </citation>
    <scope>NUCLEOTIDE SEQUENCE [LARGE SCALE GENOMIC DNA]</scope>
    <source>
        <strain evidence="2 3">ATCC 30220</strain>
    </source>
</reference>
<organism evidence="2 3">
    <name type="scientific">Leptomonas seymouri</name>
    <dbReference type="NCBI Taxonomy" id="5684"/>
    <lineage>
        <taxon>Eukaryota</taxon>
        <taxon>Discoba</taxon>
        <taxon>Euglenozoa</taxon>
        <taxon>Kinetoplastea</taxon>
        <taxon>Metakinetoplastina</taxon>
        <taxon>Trypanosomatida</taxon>
        <taxon>Trypanosomatidae</taxon>
        <taxon>Leishmaniinae</taxon>
        <taxon>Leptomonas</taxon>
    </lineage>
</organism>
<evidence type="ECO:0000313" key="3">
    <source>
        <dbReference type="Proteomes" id="UP000038009"/>
    </source>
</evidence>
<gene>
    <name evidence="2" type="ORF">ABL78_1611</name>
</gene>
<comment type="caution">
    <text evidence="2">The sequence shown here is derived from an EMBL/GenBank/DDBJ whole genome shotgun (WGS) entry which is preliminary data.</text>
</comment>
<accession>A0A0N1I765</accession>
<name>A0A0N1I765_LEPSE</name>
<dbReference type="VEuPathDB" id="TriTrypDB:Lsey_0027_0290"/>
<feature type="compositionally biased region" description="Gly residues" evidence="1">
    <location>
        <begin position="691"/>
        <end position="701"/>
    </location>
</feature>
<dbReference type="OrthoDB" id="277834at2759"/>
<evidence type="ECO:0000313" key="2">
    <source>
        <dbReference type="EMBL" id="KPI89278.1"/>
    </source>
</evidence>
<feature type="region of interest" description="Disordered" evidence="1">
    <location>
        <begin position="592"/>
        <end position="611"/>
    </location>
</feature>
<dbReference type="OMA" id="QNEYPGF"/>
<evidence type="ECO:0008006" key="4">
    <source>
        <dbReference type="Google" id="ProtNLM"/>
    </source>
</evidence>
<feature type="compositionally biased region" description="Polar residues" evidence="1">
    <location>
        <begin position="652"/>
        <end position="663"/>
    </location>
</feature>